<proteinExistence type="predicted"/>
<evidence type="ECO:0000313" key="1">
    <source>
        <dbReference type="EMBL" id="OOE12566.1"/>
    </source>
</evidence>
<evidence type="ECO:0000313" key="2">
    <source>
        <dbReference type="Proteomes" id="UP000188597"/>
    </source>
</evidence>
<reference evidence="1 2" key="1">
    <citation type="submission" date="2016-11" db="EMBL/GenBank/DDBJ databases">
        <authorList>
            <person name="Jaros S."/>
            <person name="Januszkiewicz K."/>
            <person name="Wedrychowicz H."/>
        </authorList>
    </citation>
    <scope>NUCLEOTIDE SEQUENCE [LARGE SCALE GENOMIC DNA]</scope>
    <source>
        <strain evidence="1 2">Con a/3</strain>
    </source>
</reference>
<dbReference type="RefSeq" id="WP_077362546.1">
    <property type="nucleotide sequence ID" value="NZ_MQMF01000002.1"/>
</dbReference>
<dbReference type="EMBL" id="MQMF01000002">
    <property type="protein sequence ID" value="OOE12566.1"/>
    <property type="molecule type" value="Genomic_DNA"/>
</dbReference>
<protein>
    <submittedName>
        <fullName evidence="1">Uncharacterized protein</fullName>
    </submittedName>
</protein>
<accession>A0A1V3G9A9</accession>
<name>A0A1V3G9A9_9BACL</name>
<organism evidence="1 2">
    <name type="scientific">Fictibacillus arsenicus</name>
    <dbReference type="NCBI Taxonomy" id="255247"/>
    <lineage>
        <taxon>Bacteria</taxon>
        <taxon>Bacillati</taxon>
        <taxon>Bacillota</taxon>
        <taxon>Bacilli</taxon>
        <taxon>Bacillales</taxon>
        <taxon>Fictibacillaceae</taxon>
        <taxon>Fictibacillus</taxon>
    </lineage>
</organism>
<dbReference type="AlphaFoldDB" id="A0A1V3G9A9"/>
<sequence length="259" mass="29799">MSRAYYLNSFPVIFLEHKQGINNKISKIKSKNVNPNFIDRYYDMLANDYCVIGIGEICLNNDILAAKKNFYLAGKIQEILFQKYDNKEMKISSSFVSVSMNKYNRLLLAILSDSEELTFSVSHLLGGRTKEETEHGHPFINNVGYTIKYIALNEDKKAMEYIENFKKIKYQKKVKPYENYIQVLNGIVERDESVVNEGLNLLIEEHKKNHTINELISITALGLGKLAESKGIKVNINDQIAPYSVLKRDNINFPNLDFI</sequence>
<comment type="caution">
    <text evidence="1">The sequence shown here is derived from an EMBL/GenBank/DDBJ whole genome shotgun (WGS) entry which is preliminary data.</text>
</comment>
<gene>
    <name evidence="1" type="ORF">UN64_10850</name>
</gene>
<dbReference type="Proteomes" id="UP000188597">
    <property type="component" value="Unassembled WGS sequence"/>
</dbReference>
<dbReference type="OrthoDB" id="2987473at2"/>